<dbReference type="InterPro" id="IPR027417">
    <property type="entry name" value="P-loop_NTPase"/>
</dbReference>
<dbReference type="PROSITE" id="PS50929">
    <property type="entry name" value="ABC_TM1F"/>
    <property type="match status" value="1"/>
</dbReference>
<dbReference type="GO" id="GO:0005886">
    <property type="term" value="C:plasma membrane"/>
    <property type="evidence" value="ECO:0007669"/>
    <property type="project" value="TreeGrafter"/>
</dbReference>
<dbReference type="EMBL" id="CABM01000014">
    <property type="protein sequence ID" value="CBH95826.1"/>
    <property type="molecule type" value="Genomic_DNA"/>
</dbReference>
<dbReference type="InterPro" id="IPR050835">
    <property type="entry name" value="ABC_transporter_sub-D"/>
</dbReference>
<dbReference type="SUPFAM" id="SSF52540">
    <property type="entry name" value="P-loop containing nucleoside triphosphate hydrolases"/>
    <property type="match status" value="1"/>
</dbReference>
<dbReference type="GO" id="GO:0140359">
    <property type="term" value="F:ABC-type transporter activity"/>
    <property type="evidence" value="ECO:0007669"/>
    <property type="project" value="InterPro"/>
</dbReference>
<evidence type="ECO:0000259" key="8">
    <source>
        <dbReference type="PROSITE" id="PS50893"/>
    </source>
</evidence>
<evidence type="ECO:0000256" key="7">
    <source>
        <dbReference type="SAM" id="Phobius"/>
    </source>
</evidence>
<sequence length="621" mass="69609">MATMSDTQPKPYRFAFRDFIQLAKPYWVSDDKKKGWALLLVILAMNLALVWVNVRLNFWNAAFYNSIQAKNFPDFKHLLLVFSGYALLYIVLAVYSQYFLQMLQIRWRRWVTEVFLKDWLVGGAHYRMSLRQGNSDNPDQRIADDIRSFVNDSLSLFFGFISSLVTLLSFLTILWTLSGAFTLLGYSIPGYMVWVAIAYAGIGSYFAHKVGKPLIKLNFNQQRYEADFRFGLARTREHNEGIALYRGEDREMEGHNSRFANVWSNWWGIMKRQKLFTWYSSFYGQLAIIFPILVAAPRYFAGQIQLGGLTQTASAFGQVQGALSWFIDAYGRIVDWRATVERLYTFVQSVEAVRHVPISDLMDGQLPGAPAAGGLLPQGPGSGGSSGGAALAIELGDLRVATPDGRLLLQADGQRIQPMQHTLFVGPSGLGKSTLVRWLAGIWPYAEGTHYRLPAGRSLFLPQKPYLPIGTLRQALTYPMPTEQFDDARLQVVLTQARVPYLFASIDQADTWMQRLSPGEQQRLAIARALLAAPDWLFLDEATSALDPPTEAAMYELLQRELPHTTLVSVAHRPGVVRFHRQILLVKAGGEGEPARLVSHTPQLAETQAASESGDWALAGA</sequence>
<dbReference type="PROSITE" id="PS00211">
    <property type="entry name" value="ABC_TRANSPORTER_1"/>
    <property type="match status" value="1"/>
</dbReference>
<dbReference type="Pfam" id="PF06472">
    <property type="entry name" value="ABC_membrane_2"/>
    <property type="match status" value="1"/>
</dbReference>
<keyword evidence="3" id="KW-0547">Nucleotide-binding</keyword>
<evidence type="ECO:0000256" key="5">
    <source>
        <dbReference type="ARBA" id="ARBA00022989"/>
    </source>
</evidence>
<dbReference type="PROSITE" id="PS50893">
    <property type="entry name" value="ABC_TRANSPORTER_2"/>
    <property type="match status" value="1"/>
</dbReference>
<evidence type="ECO:0000256" key="6">
    <source>
        <dbReference type="ARBA" id="ARBA00023136"/>
    </source>
</evidence>
<feature type="transmembrane region" description="Helical" evidence="7">
    <location>
        <begin position="156"/>
        <end position="177"/>
    </location>
</feature>
<name>E6PLM5_9ZZZZ</name>
<dbReference type="Gene3D" id="1.20.1560.10">
    <property type="entry name" value="ABC transporter type 1, transmembrane domain"/>
    <property type="match status" value="1"/>
</dbReference>
<comment type="caution">
    <text evidence="10">The sequence shown here is derived from an EMBL/GenBank/DDBJ whole genome shotgun (WGS) entry which is preliminary data.</text>
</comment>
<evidence type="ECO:0000313" key="10">
    <source>
        <dbReference type="EMBL" id="CBH95826.1"/>
    </source>
</evidence>
<keyword evidence="4" id="KW-0067">ATP-binding</keyword>
<organism evidence="10">
    <name type="scientific">mine drainage metagenome</name>
    <dbReference type="NCBI Taxonomy" id="410659"/>
    <lineage>
        <taxon>unclassified sequences</taxon>
        <taxon>metagenomes</taxon>
        <taxon>ecological metagenomes</taxon>
    </lineage>
</organism>
<dbReference type="InterPro" id="IPR036640">
    <property type="entry name" value="ABC1_TM_sf"/>
</dbReference>
<dbReference type="PANTHER" id="PTHR11384:SF59">
    <property type="entry name" value="LYSOSOMAL COBALAMIN TRANSPORTER ABCD4"/>
    <property type="match status" value="1"/>
</dbReference>
<dbReference type="InterPro" id="IPR003439">
    <property type="entry name" value="ABC_transporter-like_ATP-bd"/>
</dbReference>
<feature type="transmembrane region" description="Helical" evidence="7">
    <location>
        <begin position="276"/>
        <end position="296"/>
    </location>
</feature>
<evidence type="ECO:0000256" key="4">
    <source>
        <dbReference type="ARBA" id="ARBA00022840"/>
    </source>
</evidence>
<keyword evidence="5 7" id="KW-1133">Transmembrane helix</keyword>
<feature type="transmembrane region" description="Helical" evidence="7">
    <location>
        <begin position="78"/>
        <end position="100"/>
    </location>
</feature>
<dbReference type="GO" id="GO:0005524">
    <property type="term" value="F:ATP binding"/>
    <property type="evidence" value="ECO:0007669"/>
    <property type="project" value="UniProtKB-KW"/>
</dbReference>
<accession>E6PLM5</accession>
<dbReference type="InterPro" id="IPR003593">
    <property type="entry name" value="AAA+_ATPase"/>
</dbReference>
<proteinExistence type="predicted"/>
<keyword evidence="6 7" id="KW-0472">Membrane</keyword>
<reference evidence="10" key="1">
    <citation type="submission" date="2009-10" db="EMBL/GenBank/DDBJ databases">
        <title>Diversity of trophic interactions inside an arsenic-rich microbial ecosystem.</title>
        <authorList>
            <person name="Bertin P.N."/>
            <person name="Heinrich-Salmeron A."/>
            <person name="Pelletier E."/>
            <person name="Goulhen-Chollet F."/>
            <person name="Arsene-Ploetze F."/>
            <person name="Gallien S."/>
            <person name="Calteau A."/>
            <person name="Vallenet D."/>
            <person name="Casiot C."/>
            <person name="Chane-Woon-Ming B."/>
            <person name="Giloteaux L."/>
            <person name="Barakat M."/>
            <person name="Bonnefoy V."/>
            <person name="Bruneel O."/>
            <person name="Chandler M."/>
            <person name="Cleiss J."/>
            <person name="Duran R."/>
            <person name="Elbaz-Poulichet F."/>
            <person name="Fonknechten N."/>
            <person name="Lauga B."/>
            <person name="Mornico D."/>
            <person name="Ortet P."/>
            <person name="Schaeffer C."/>
            <person name="Siguier P."/>
            <person name="Alexander Thil Smith A."/>
            <person name="Van Dorsselaer A."/>
            <person name="Weissenbach J."/>
            <person name="Medigue C."/>
            <person name="Le Paslier D."/>
        </authorList>
    </citation>
    <scope>NUCLEOTIDE SEQUENCE</scope>
</reference>
<evidence type="ECO:0000256" key="2">
    <source>
        <dbReference type="ARBA" id="ARBA00022692"/>
    </source>
</evidence>
<dbReference type="SMART" id="SM00382">
    <property type="entry name" value="AAA"/>
    <property type="match status" value="1"/>
</dbReference>
<dbReference type="Pfam" id="PF00005">
    <property type="entry name" value="ABC_tran"/>
    <property type="match status" value="1"/>
</dbReference>
<protein>
    <submittedName>
        <fullName evidence="10">Putative ABC-type Xenobiotic transport system,permease and ATPase component</fullName>
    </submittedName>
</protein>
<dbReference type="SUPFAM" id="SSF90123">
    <property type="entry name" value="ABC transporter transmembrane region"/>
    <property type="match status" value="1"/>
</dbReference>
<dbReference type="PANTHER" id="PTHR11384">
    <property type="entry name" value="ATP-BINDING CASSETTE, SUB-FAMILY D MEMBER"/>
    <property type="match status" value="1"/>
</dbReference>
<keyword evidence="2 7" id="KW-0812">Transmembrane</keyword>
<keyword evidence="1" id="KW-0813">Transport</keyword>
<dbReference type="GO" id="GO:0016887">
    <property type="term" value="F:ATP hydrolysis activity"/>
    <property type="evidence" value="ECO:0007669"/>
    <property type="project" value="InterPro"/>
</dbReference>
<evidence type="ECO:0000256" key="3">
    <source>
        <dbReference type="ARBA" id="ARBA00022741"/>
    </source>
</evidence>
<dbReference type="InterPro" id="IPR011527">
    <property type="entry name" value="ABC1_TM_dom"/>
</dbReference>
<dbReference type="AlphaFoldDB" id="E6PLM5"/>
<evidence type="ECO:0000259" key="9">
    <source>
        <dbReference type="PROSITE" id="PS50929"/>
    </source>
</evidence>
<feature type="domain" description="ABC transporter" evidence="8">
    <location>
        <begin position="393"/>
        <end position="613"/>
    </location>
</feature>
<evidence type="ECO:0000256" key="1">
    <source>
        <dbReference type="ARBA" id="ARBA00022448"/>
    </source>
</evidence>
<gene>
    <name evidence="10" type="ORF">CARN2_2097</name>
</gene>
<feature type="domain" description="ABC transmembrane type-1" evidence="9">
    <location>
        <begin position="40"/>
        <end position="335"/>
    </location>
</feature>
<dbReference type="InterPro" id="IPR017871">
    <property type="entry name" value="ABC_transporter-like_CS"/>
</dbReference>
<dbReference type="Gene3D" id="3.40.50.300">
    <property type="entry name" value="P-loop containing nucleotide triphosphate hydrolases"/>
    <property type="match status" value="1"/>
</dbReference>
<feature type="transmembrane region" description="Helical" evidence="7">
    <location>
        <begin position="183"/>
        <end position="207"/>
    </location>
</feature>
<feature type="transmembrane region" description="Helical" evidence="7">
    <location>
        <begin position="36"/>
        <end position="58"/>
    </location>
</feature>